<dbReference type="Pfam" id="PF13444">
    <property type="entry name" value="Acetyltransf_5"/>
    <property type="match status" value="1"/>
</dbReference>
<dbReference type="InterPro" id="IPR052351">
    <property type="entry name" value="Ornithine_N-alpha-AT"/>
</dbReference>
<evidence type="ECO:0000256" key="10">
    <source>
        <dbReference type="ARBA" id="ARBA00047785"/>
    </source>
</evidence>
<evidence type="ECO:0000256" key="7">
    <source>
        <dbReference type="ARBA" id="ARBA00039058"/>
    </source>
</evidence>
<organism evidence="11 12">
    <name type="scientific">Blastomonas natatoria</name>
    <dbReference type="NCBI Taxonomy" id="34015"/>
    <lineage>
        <taxon>Bacteria</taxon>
        <taxon>Pseudomonadati</taxon>
        <taxon>Pseudomonadota</taxon>
        <taxon>Alphaproteobacteria</taxon>
        <taxon>Sphingomonadales</taxon>
        <taxon>Sphingomonadaceae</taxon>
        <taxon>Blastomonas</taxon>
    </lineage>
</organism>
<evidence type="ECO:0000256" key="8">
    <source>
        <dbReference type="ARBA" id="ARBA00039866"/>
    </source>
</evidence>
<dbReference type="AlphaFoldDB" id="A0A2V3UQZ6"/>
<sequence length="266" mass="29416">MRLARKSADIEIATCRTGDLEVRLANASEIDEALGLRFRVFCEERGAHAGRPASGIEEDAYDRDCDHLIVVDHGRAGRPVVGTYRLLREEIADRIGGFYSAGEYDLAPLAALGRGRGNAPQLLELGRSCVDAEYRTNATITLLWRAIALYLQRHRVGFMFGCVSFAGTDPTAIRDELAYLHRFHLAPLELRVRALPRHHVEMAGGPDIGDLSGRRLPPLVKAYLRVGAKVGDGAFVDRAFNTVDVFMVMPVERIVGRYGRRFGLVA</sequence>
<dbReference type="OrthoDB" id="9787072at2"/>
<evidence type="ECO:0000313" key="11">
    <source>
        <dbReference type="EMBL" id="PXW69822.1"/>
    </source>
</evidence>
<dbReference type="GO" id="GO:0043810">
    <property type="term" value="F:ornithine-acyl [acyl carrier protein] N-acyltransferase activity"/>
    <property type="evidence" value="ECO:0007669"/>
    <property type="project" value="UniProtKB-EC"/>
</dbReference>
<comment type="function">
    <text evidence="9">Catalyzes the first step in the biosynthesis of ornithine lipids, which are phosphorus-free membrane lipids. Catalyzes the 3-hydroxyacyl-acyl carrier protein-dependent acylation of ornithine to form lyso-ornithine lipid (LOL).</text>
</comment>
<accession>A0A2V3UQZ6</accession>
<proteinExistence type="inferred from homology"/>
<dbReference type="InterPro" id="IPR016181">
    <property type="entry name" value="Acyl_CoA_acyltransferase"/>
</dbReference>
<evidence type="ECO:0000256" key="5">
    <source>
        <dbReference type="ARBA" id="ARBA00023315"/>
    </source>
</evidence>
<comment type="caution">
    <text evidence="11">The sequence shown here is derived from an EMBL/GenBank/DDBJ whole genome shotgun (WGS) entry which is preliminary data.</text>
</comment>
<comment type="similarity">
    <text evidence="6">Belongs to the acetyltransferase family. OlsB subfamily.</text>
</comment>
<evidence type="ECO:0000256" key="4">
    <source>
        <dbReference type="ARBA" id="ARBA00023098"/>
    </source>
</evidence>
<dbReference type="PANTHER" id="PTHR37323">
    <property type="entry name" value="GCN5-RELATED N-ACETYLTRANSFERASE"/>
    <property type="match status" value="1"/>
</dbReference>
<gene>
    <name evidence="11" type="ORF">C7451_11595</name>
</gene>
<evidence type="ECO:0000256" key="9">
    <source>
        <dbReference type="ARBA" id="ARBA00045724"/>
    </source>
</evidence>
<reference evidence="11 12" key="1">
    <citation type="submission" date="2018-05" db="EMBL/GenBank/DDBJ databases">
        <title>Genomic Encyclopedia of Type Strains, Phase IV (KMG-IV): sequencing the most valuable type-strain genomes for metagenomic binning, comparative biology and taxonomic classification.</title>
        <authorList>
            <person name="Goeker M."/>
        </authorList>
    </citation>
    <scope>NUCLEOTIDE SEQUENCE [LARGE SCALE GENOMIC DNA]</scope>
    <source>
        <strain evidence="11 12">DSM 3183</strain>
    </source>
</reference>
<comment type="catalytic activity">
    <reaction evidence="10">
        <text>a (3R)-hydroxyacyl-[ACP] + L-ornithine = a lyso-ornithine lipid + holo-[ACP] + H(+)</text>
        <dbReference type="Rhea" id="RHEA:20633"/>
        <dbReference type="Rhea" id="RHEA-COMP:9685"/>
        <dbReference type="Rhea" id="RHEA-COMP:9945"/>
        <dbReference type="ChEBI" id="CHEBI:15378"/>
        <dbReference type="ChEBI" id="CHEBI:46911"/>
        <dbReference type="ChEBI" id="CHEBI:64479"/>
        <dbReference type="ChEBI" id="CHEBI:78827"/>
        <dbReference type="ChEBI" id="CHEBI:138482"/>
        <dbReference type="EC" id="2.3.2.30"/>
    </reaction>
    <physiologicalReaction direction="left-to-right" evidence="10">
        <dbReference type="Rhea" id="RHEA:20634"/>
    </physiologicalReaction>
</comment>
<dbReference type="GO" id="GO:0006629">
    <property type="term" value="P:lipid metabolic process"/>
    <property type="evidence" value="ECO:0007669"/>
    <property type="project" value="UniProtKB-KW"/>
</dbReference>
<dbReference type="Proteomes" id="UP000248014">
    <property type="component" value="Unassembled WGS sequence"/>
</dbReference>
<dbReference type="Gene3D" id="3.40.630.30">
    <property type="match status" value="1"/>
</dbReference>
<evidence type="ECO:0000313" key="12">
    <source>
        <dbReference type="Proteomes" id="UP000248014"/>
    </source>
</evidence>
<comment type="pathway">
    <text evidence="1">Lipid metabolism.</text>
</comment>
<protein>
    <recommendedName>
        <fullName evidence="8">L-ornithine N(alpha)-acyltransferase</fullName>
        <ecNumber evidence="7">2.3.2.30</ecNumber>
    </recommendedName>
</protein>
<keyword evidence="4" id="KW-0443">Lipid metabolism</keyword>
<dbReference type="SUPFAM" id="SSF55729">
    <property type="entry name" value="Acyl-CoA N-acyltransferases (Nat)"/>
    <property type="match status" value="1"/>
</dbReference>
<dbReference type="RefSeq" id="WP_110300030.1">
    <property type="nucleotide sequence ID" value="NZ_QJJM01000015.1"/>
</dbReference>
<evidence type="ECO:0000256" key="1">
    <source>
        <dbReference type="ARBA" id="ARBA00005189"/>
    </source>
</evidence>
<keyword evidence="3 11" id="KW-0808">Transferase</keyword>
<evidence type="ECO:0000256" key="6">
    <source>
        <dbReference type="ARBA" id="ARBA00038095"/>
    </source>
</evidence>
<evidence type="ECO:0000256" key="3">
    <source>
        <dbReference type="ARBA" id="ARBA00022679"/>
    </source>
</evidence>
<dbReference type="EC" id="2.3.2.30" evidence="7"/>
<keyword evidence="5 11" id="KW-0012">Acyltransferase</keyword>
<keyword evidence="2" id="KW-0444">Lipid biosynthesis</keyword>
<dbReference type="EMBL" id="QJJM01000015">
    <property type="protein sequence ID" value="PXW69822.1"/>
    <property type="molecule type" value="Genomic_DNA"/>
</dbReference>
<keyword evidence="12" id="KW-1185">Reference proteome</keyword>
<evidence type="ECO:0000256" key="2">
    <source>
        <dbReference type="ARBA" id="ARBA00022516"/>
    </source>
</evidence>
<dbReference type="PANTHER" id="PTHR37323:SF1">
    <property type="entry name" value="L-ORNITHINE N(ALPHA)-ACYLTRANSFERASE"/>
    <property type="match status" value="1"/>
</dbReference>
<name>A0A2V3UQZ6_9SPHN</name>